<organism evidence="7 8">
    <name type="scientific">SAR86 cluster bacterium</name>
    <dbReference type="NCBI Taxonomy" id="2030880"/>
    <lineage>
        <taxon>Bacteria</taxon>
        <taxon>Pseudomonadati</taxon>
        <taxon>Pseudomonadota</taxon>
        <taxon>Gammaproteobacteria</taxon>
        <taxon>SAR86 cluster</taxon>
    </lineage>
</organism>
<feature type="binding site" evidence="5">
    <location>
        <position position="130"/>
    </location>
    <ligand>
        <name>Mg(2+)</name>
        <dbReference type="ChEBI" id="CHEBI:18420"/>
    </ligand>
</feature>
<keyword evidence="3 5" id="KW-0460">Magnesium</keyword>
<feature type="binding site" evidence="4">
    <location>
        <position position="66"/>
    </location>
    <ligand>
        <name>substrate</name>
    </ligand>
</feature>
<proteinExistence type="predicted"/>
<dbReference type="PIRSF" id="PIRSF015582">
    <property type="entry name" value="Cit_lyase_B"/>
    <property type="match status" value="1"/>
</dbReference>
<feature type="binding site" evidence="4">
    <location>
        <position position="130"/>
    </location>
    <ligand>
        <name>substrate</name>
    </ligand>
</feature>
<dbReference type="InterPro" id="IPR015813">
    <property type="entry name" value="Pyrv/PenolPyrv_kinase-like_dom"/>
</dbReference>
<feature type="domain" description="HpcH/HpaI aldolase/citrate lyase" evidence="6">
    <location>
        <begin position="5"/>
        <end position="229"/>
    </location>
</feature>
<dbReference type="Pfam" id="PF03328">
    <property type="entry name" value="HpcH_HpaI"/>
    <property type="match status" value="1"/>
</dbReference>
<evidence type="ECO:0000256" key="4">
    <source>
        <dbReference type="PIRSR" id="PIRSR015582-1"/>
    </source>
</evidence>
<dbReference type="AlphaFoldDB" id="A0A2A4MTB2"/>
<evidence type="ECO:0000256" key="3">
    <source>
        <dbReference type="ARBA" id="ARBA00022842"/>
    </source>
</evidence>
<dbReference type="PANTHER" id="PTHR32308">
    <property type="entry name" value="LYASE BETA SUBUNIT, PUTATIVE (AFU_ORTHOLOGUE AFUA_4G13030)-RELATED"/>
    <property type="match status" value="1"/>
</dbReference>
<comment type="caution">
    <text evidence="7">The sequence shown here is derived from an EMBL/GenBank/DDBJ whole genome shotgun (WGS) entry which is preliminary data.</text>
</comment>
<keyword evidence="7" id="KW-0456">Lyase</keyword>
<dbReference type="InterPro" id="IPR011206">
    <property type="entry name" value="Citrate_lyase_beta/mcl1/mcl2"/>
</dbReference>
<dbReference type="GO" id="GO:0006107">
    <property type="term" value="P:oxaloacetate metabolic process"/>
    <property type="evidence" value="ECO:0007669"/>
    <property type="project" value="TreeGrafter"/>
</dbReference>
<evidence type="ECO:0000256" key="1">
    <source>
        <dbReference type="ARBA" id="ARBA00001946"/>
    </source>
</evidence>
<evidence type="ECO:0000259" key="6">
    <source>
        <dbReference type="Pfam" id="PF03328"/>
    </source>
</evidence>
<evidence type="ECO:0000256" key="2">
    <source>
        <dbReference type="ARBA" id="ARBA00022723"/>
    </source>
</evidence>
<accession>A0A2A4MTB2</accession>
<dbReference type="GO" id="GO:0016829">
    <property type="term" value="F:lyase activity"/>
    <property type="evidence" value="ECO:0007669"/>
    <property type="project" value="UniProtKB-KW"/>
</dbReference>
<feature type="binding site" evidence="5">
    <location>
        <position position="156"/>
    </location>
    <ligand>
        <name>Mg(2+)</name>
        <dbReference type="ChEBI" id="CHEBI:18420"/>
    </ligand>
</feature>
<dbReference type="SUPFAM" id="SSF51621">
    <property type="entry name" value="Phosphoenolpyruvate/pyruvate domain"/>
    <property type="match status" value="1"/>
</dbReference>
<name>A0A2A4MTB2_9GAMM</name>
<protein>
    <submittedName>
        <fullName evidence="7">CoA ester lyase</fullName>
    </submittedName>
</protein>
<dbReference type="Proteomes" id="UP000218172">
    <property type="component" value="Unassembled WGS sequence"/>
</dbReference>
<keyword evidence="2 5" id="KW-0479">Metal-binding</keyword>
<gene>
    <name evidence="7" type="ORF">COC19_01140</name>
</gene>
<dbReference type="InterPro" id="IPR005000">
    <property type="entry name" value="Aldolase/citrate-lyase_domain"/>
</dbReference>
<dbReference type="GO" id="GO:0000287">
    <property type="term" value="F:magnesium ion binding"/>
    <property type="evidence" value="ECO:0007669"/>
    <property type="project" value="TreeGrafter"/>
</dbReference>
<dbReference type="EMBL" id="NVQR01000019">
    <property type="protein sequence ID" value="PCH63355.1"/>
    <property type="molecule type" value="Genomic_DNA"/>
</dbReference>
<evidence type="ECO:0000256" key="5">
    <source>
        <dbReference type="PIRSR" id="PIRSR015582-2"/>
    </source>
</evidence>
<dbReference type="InterPro" id="IPR040442">
    <property type="entry name" value="Pyrv_kinase-like_dom_sf"/>
</dbReference>
<dbReference type="PANTHER" id="PTHR32308:SF0">
    <property type="entry name" value="HPCH_HPAI ALDOLASE_CITRATE LYASE DOMAIN-CONTAINING PROTEIN"/>
    <property type="match status" value="1"/>
</dbReference>
<sequence length="294" mass="32922">MRLRRSIHFVPGGNDKMFTKALGLPADSLILDLEDAVTPQRKHEARIEVCNWLKETDFGKQERLVRINPLDSPWGREDLYAIMQNPPDGIVFPKVLNLKDVEVLDELLTQYEKELGIEQRSVRLLLIGTELAGAVFHLPQMVTHPRVDAVTWGAEDLSVSLGARAKRDEQGNYLEVFSFVRSMCLLAAVAAQVQPIDAVFVEIKDSAGLARECKTAADMGYTGKITIHPSQIEIVNQAFSSSDAEIARARELLEAFAENQKQGRMAFRFEGEMVDVPHLKRAERILEIAKLSAD</sequence>
<evidence type="ECO:0000313" key="7">
    <source>
        <dbReference type="EMBL" id="PCH63355.1"/>
    </source>
</evidence>
<reference evidence="8" key="1">
    <citation type="submission" date="2017-08" db="EMBL/GenBank/DDBJ databases">
        <title>A dynamic microbial community with high functional redundancy inhabits the cold, oxic subseafloor aquifer.</title>
        <authorList>
            <person name="Tully B.J."/>
            <person name="Wheat C.G."/>
            <person name="Glazer B.T."/>
            <person name="Huber J.A."/>
        </authorList>
    </citation>
    <scope>NUCLEOTIDE SEQUENCE [LARGE SCALE GENOMIC DNA]</scope>
</reference>
<comment type="cofactor">
    <cofactor evidence="1">
        <name>Mg(2+)</name>
        <dbReference type="ChEBI" id="CHEBI:18420"/>
    </cofactor>
</comment>
<dbReference type="Gene3D" id="3.20.20.60">
    <property type="entry name" value="Phosphoenolpyruvate-binding domains"/>
    <property type="match status" value="1"/>
</dbReference>
<evidence type="ECO:0000313" key="8">
    <source>
        <dbReference type="Proteomes" id="UP000218172"/>
    </source>
</evidence>